<sequence length="346" mass="38263">MELQKAAIRSLARAAGELTALDPQAPLVQQLFETVSGSFGRRSALTHGAFSEDALYEHPFAAALLPLASEDPSDADLESLADASLAALLASAAPDQPADTCDSQVIFLLYQSDRYHYLLLALLEHETRLSLDANLQPIQTQVLAAERLVQALRINLTRLGRSQDSYLSFVPGKRNGSVGQDFPGALGCSQAIPASQSTRELIRATRDFCNQNALHERKDEVVEDVVSYLEQQRGEQRHASLNEVERLFDAYIPPSEDPAPGSTFGEFANTEPYQVSQEFQPHRGTLKALSKVKTKSDNWQLDFARRSLGSQGSDRDILFDEQGQTLTLRRLPTRVIQTIREALEQE</sequence>
<dbReference type="RefSeq" id="WP_255855923.1">
    <property type="nucleotide sequence ID" value="NZ_CP073347.1"/>
</dbReference>
<protein>
    <submittedName>
        <fullName evidence="4">Nucleoid-associated protein</fullName>
    </submittedName>
</protein>
<dbReference type="PANTHER" id="PTHR38772">
    <property type="match status" value="1"/>
</dbReference>
<evidence type="ECO:0000313" key="4">
    <source>
        <dbReference type="EMBL" id="UTW13733.1"/>
    </source>
</evidence>
<evidence type="ECO:0000256" key="3">
    <source>
        <dbReference type="ARBA" id="ARBA00022490"/>
    </source>
</evidence>
<dbReference type="EMBL" id="CP073347">
    <property type="protein sequence ID" value="UTW13733.1"/>
    <property type="molecule type" value="Genomic_DNA"/>
</dbReference>
<name>A0ABY5HN72_9GAMM</name>
<reference evidence="4" key="1">
    <citation type="submission" date="2021-04" db="EMBL/GenBank/DDBJ databases">
        <title>Oceanospirillales bacteria with DddD are important DMSP degraders in coastal seawater.</title>
        <authorList>
            <person name="Liu J."/>
        </authorList>
    </citation>
    <scope>NUCLEOTIDE SEQUENCE</scope>
    <source>
        <strain evidence="4">D13-1</strain>
    </source>
</reference>
<evidence type="ECO:0000256" key="1">
    <source>
        <dbReference type="ARBA" id="ARBA00004453"/>
    </source>
</evidence>
<evidence type="ECO:0000313" key="5">
    <source>
        <dbReference type="Proteomes" id="UP001058461"/>
    </source>
</evidence>
<keyword evidence="3" id="KW-0963">Cytoplasm</keyword>
<dbReference type="InterPro" id="IPR007358">
    <property type="entry name" value="Nucleoid_associated_NdpA"/>
</dbReference>
<dbReference type="Proteomes" id="UP001058461">
    <property type="component" value="Chromosome"/>
</dbReference>
<keyword evidence="5" id="KW-1185">Reference proteome</keyword>
<evidence type="ECO:0000256" key="2">
    <source>
        <dbReference type="ARBA" id="ARBA00009035"/>
    </source>
</evidence>
<dbReference type="Pfam" id="PF04245">
    <property type="entry name" value="NA37"/>
    <property type="match status" value="1"/>
</dbReference>
<organism evidence="4 5">
    <name type="scientific">Marinobacterium rhizophilum</name>
    <dbReference type="NCBI Taxonomy" id="420402"/>
    <lineage>
        <taxon>Bacteria</taxon>
        <taxon>Pseudomonadati</taxon>
        <taxon>Pseudomonadota</taxon>
        <taxon>Gammaproteobacteria</taxon>
        <taxon>Oceanospirillales</taxon>
        <taxon>Oceanospirillaceae</taxon>
        <taxon>Marinobacterium</taxon>
    </lineage>
</organism>
<dbReference type="PANTHER" id="PTHR38772:SF1">
    <property type="entry name" value="NUCLEOID-ASSOCIATED PROTEIN YEJK"/>
    <property type="match status" value="1"/>
</dbReference>
<gene>
    <name evidence="4" type="ORF">KDW95_08875</name>
</gene>
<accession>A0ABY5HN72</accession>
<comment type="similarity">
    <text evidence="2">Belongs to the YejK family.</text>
</comment>
<comment type="subcellular location">
    <subcellularLocation>
        <location evidence="1">Cytoplasm</location>
        <location evidence="1">Nucleoid</location>
    </subcellularLocation>
</comment>
<proteinExistence type="inferred from homology"/>